<reference evidence="1" key="2">
    <citation type="journal article" date="2022" name="New Phytol.">
        <title>Evolutionary transition to the ectomycorrhizal habit in the genomes of a hyperdiverse lineage of mushroom-forming fungi.</title>
        <authorList>
            <person name="Looney B."/>
            <person name="Miyauchi S."/>
            <person name="Morin E."/>
            <person name="Drula E."/>
            <person name="Courty P.E."/>
            <person name="Kohler A."/>
            <person name="Kuo A."/>
            <person name="LaButti K."/>
            <person name="Pangilinan J."/>
            <person name="Lipzen A."/>
            <person name="Riley R."/>
            <person name="Andreopoulos W."/>
            <person name="He G."/>
            <person name="Johnson J."/>
            <person name="Nolan M."/>
            <person name="Tritt A."/>
            <person name="Barry K.W."/>
            <person name="Grigoriev I.V."/>
            <person name="Nagy L.G."/>
            <person name="Hibbett D."/>
            <person name="Henrissat B."/>
            <person name="Matheny P.B."/>
            <person name="Labbe J."/>
            <person name="Martin F.M."/>
        </authorList>
    </citation>
    <scope>NUCLEOTIDE SEQUENCE</scope>
    <source>
        <strain evidence="1">FP105234-sp</strain>
    </source>
</reference>
<proteinExistence type="predicted"/>
<protein>
    <submittedName>
        <fullName evidence="1">Uncharacterized protein</fullName>
    </submittedName>
</protein>
<organism evidence="1 2">
    <name type="scientific">Auriscalpium vulgare</name>
    <dbReference type="NCBI Taxonomy" id="40419"/>
    <lineage>
        <taxon>Eukaryota</taxon>
        <taxon>Fungi</taxon>
        <taxon>Dikarya</taxon>
        <taxon>Basidiomycota</taxon>
        <taxon>Agaricomycotina</taxon>
        <taxon>Agaricomycetes</taxon>
        <taxon>Russulales</taxon>
        <taxon>Auriscalpiaceae</taxon>
        <taxon>Auriscalpium</taxon>
    </lineage>
</organism>
<reference evidence="1" key="1">
    <citation type="submission" date="2021-02" db="EMBL/GenBank/DDBJ databases">
        <authorList>
            <consortium name="DOE Joint Genome Institute"/>
            <person name="Ahrendt S."/>
            <person name="Looney B.P."/>
            <person name="Miyauchi S."/>
            <person name="Morin E."/>
            <person name="Drula E."/>
            <person name="Courty P.E."/>
            <person name="Chicoki N."/>
            <person name="Fauchery L."/>
            <person name="Kohler A."/>
            <person name="Kuo A."/>
            <person name="Labutti K."/>
            <person name="Pangilinan J."/>
            <person name="Lipzen A."/>
            <person name="Riley R."/>
            <person name="Andreopoulos W."/>
            <person name="He G."/>
            <person name="Johnson J."/>
            <person name="Barry K.W."/>
            <person name="Grigoriev I.V."/>
            <person name="Nagy L."/>
            <person name="Hibbett D."/>
            <person name="Henrissat B."/>
            <person name="Matheny P.B."/>
            <person name="Labbe J."/>
            <person name="Martin F."/>
        </authorList>
    </citation>
    <scope>NUCLEOTIDE SEQUENCE</scope>
    <source>
        <strain evidence="1">FP105234-sp</strain>
    </source>
</reference>
<dbReference type="EMBL" id="MU275854">
    <property type="protein sequence ID" value="KAI0051259.1"/>
    <property type="molecule type" value="Genomic_DNA"/>
</dbReference>
<accession>A0ACB8S440</accession>
<sequence length="232" mass="24223">MHYSPSTASYHDIRRLSAYTKQLLDTTCIMAPPTPEGFVPLTPFPYAPDPFTHQTTVTHLYRSSSLSATAASLTATISPPPAPVRAYIEALTNAANSTANAAACGSVLAGQGSESDIFGDVGVWLGDGAYGPGAEKAVLAALKCQSWLHHGRTIRHAELQPSTSLPATFKPAAGGGMELKELLGRLTDKHYFSIVGGAELDGDVAHFLIGRLSLGGVRGWAGLVGMGVAADY</sequence>
<comment type="caution">
    <text evidence="1">The sequence shown here is derived from an EMBL/GenBank/DDBJ whole genome shotgun (WGS) entry which is preliminary data.</text>
</comment>
<evidence type="ECO:0000313" key="1">
    <source>
        <dbReference type="EMBL" id="KAI0051259.1"/>
    </source>
</evidence>
<gene>
    <name evidence="1" type="ORF">FA95DRAFT_1602930</name>
</gene>
<evidence type="ECO:0000313" key="2">
    <source>
        <dbReference type="Proteomes" id="UP000814033"/>
    </source>
</evidence>
<name>A0ACB8S440_9AGAM</name>
<dbReference type="Proteomes" id="UP000814033">
    <property type="component" value="Unassembled WGS sequence"/>
</dbReference>
<keyword evidence="2" id="KW-1185">Reference proteome</keyword>